<reference evidence="2" key="1">
    <citation type="submission" date="2013-08" db="EMBL/GenBank/DDBJ databases">
        <authorList>
            <person name="Mendez C."/>
            <person name="Richter M."/>
            <person name="Ferrer M."/>
            <person name="Sanchez J."/>
        </authorList>
    </citation>
    <scope>NUCLEOTIDE SEQUENCE</scope>
</reference>
<dbReference type="EMBL" id="AUZY01011244">
    <property type="protein sequence ID" value="EQD35597.1"/>
    <property type="molecule type" value="Genomic_DNA"/>
</dbReference>
<evidence type="ECO:0000259" key="1">
    <source>
        <dbReference type="Pfam" id="PF02824"/>
    </source>
</evidence>
<dbReference type="SUPFAM" id="SSF81271">
    <property type="entry name" value="TGS-like"/>
    <property type="match status" value="1"/>
</dbReference>
<dbReference type="InterPro" id="IPR004095">
    <property type="entry name" value="TGS"/>
</dbReference>
<accession>T0YUL8</accession>
<reference evidence="2" key="2">
    <citation type="journal article" date="2014" name="ISME J.">
        <title>Microbial stratification in low pH oxic and suboxic macroscopic growths along an acid mine drainage.</title>
        <authorList>
            <person name="Mendez-Garcia C."/>
            <person name="Mesa V."/>
            <person name="Sprenger R.R."/>
            <person name="Richter M."/>
            <person name="Diez M.S."/>
            <person name="Solano J."/>
            <person name="Bargiela R."/>
            <person name="Golyshina O.V."/>
            <person name="Manteca A."/>
            <person name="Ramos J.L."/>
            <person name="Gallego J.R."/>
            <person name="Llorente I."/>
            <person name="Martins Dos Santos V.A."/>
            <person name="Jensen O.N."/>
            <person name="Pelaez A.I."/>
            <person name="Sanchez J."/>
            <person name="Ferrer M."/>
        </authorList>
    </citation>
    <scope>NUCLEOTIDE SEQUENCE</scope>
</reference>
<comment type="caution">
    <text evidence="2">The sequence shown here is derived from an EMBL/GenBank/DDBJ whole genome shotgun (WGS) entry which is preliminary data.</text>
</comment>
<name>T0YUL8_9ZZZZ</name>
<dbReference type="PANTHER" id="PTHR43127">
    <property type="entry name" value="DEVELOPMENTALLY-REGULATED GTP-BINDING PROTEIN 2"/>
    <property type="match status" value="1"/>
</dbReference>
<dbReference type="InterPro" id="IPR012675">
    <property type="entry name" value="Beta-grasp_dom_sf"/>
</dbReference>
<dbReference type="InterPro" id="IPR045001">
    <property type="entry name" value="DRG"/>
</dbReference>
<gene>
    <name evidence="2" type="ORF">B1B_16864</name>
</gene>
<organism evidence="2">
    <name type="scientific">mine drainage metagenome</name>
    <dbReference type="NCBI Taxonomy" id="410659"/>
    <lineage>
        <taxon>unclassified sequences</taxon>
        <taxon>metagenomes</taxon>
        <taxon>ecological metagenomes</taxon>
    </lineage>
</organism>
<dbReference type="Gene3D" id="3.10.20.30">
    <property type="match status" value="1"/>
</dbReference>
<dbReference type="SUPFAM" id="SSF52540">
    <property type="entry name" value="P-loop containing nucleoside triphosphate hydrolases"/>
    <property type="match status" value="1"/>
</dbReference>
<dbReference type="InterPro" id="IPR027417">
    <property type="entry name" value="P-loop_NTPase"/>
</dbReference>
<protein>
    <submittedName>
        <fullName evidence="2">Small GTP-binding protein domain-containing protein</fullName>
    </submittedName>
</protein>
<proteinExistence type="predicted"/>
<dbReference type="GO" id="GO:0003924">
    <property type="term" value="F:GTPase activity"/>
    <property type="evidence" value="ECO:0007669"/>
    <property type="project" value="InterPro"/>
</dbReference>
<feature type="non-terminal residue" evidence="2">
    <location>
        <position position="1"/>
    </location>
</feature>
<dbReference type="Gene3D" id="3.40.50.300">
    <property type="entry name" value="P-loop containing nucleotide triphosphate hydrolases"/>
    <property type="match status" value="1"/>
</dbReference>
<dbReference type="GO" id="GO:0005525">
    <property type="term" value="F:GTP binding"/>
    <property type="evidence" value="ECO:0007669"/>
    <property type="project" value="InterPro"/>
</dbReference>
<feature type="domain" description="TGS" evidence="1">
    <location>
        <begin position="67"/>
        <end position="139"/>
    </location>
</feature>
<dbReference type="InterPro" id="IPR012676">
    <property type="entry name" value="TGS-like"/>
</dbReference>
<dbReference type="AlphaFoldDB" id="T0YUL8"/>
<evidence type="ECO:0000313" key="2">
    <source>
        <dbReference type="EMBL" id="EQD35597.1"/>
    </source>
</evidence>
<dbReference type="Pfam" id="PF02824">
    <property type="entry name" value="TGS"/>
    <property type="match status" value="1"/>
</dbReference>
<sequence>DDIIDFLRGNTMNVPAVVAVNKSDLPHDRDEIVSHLPMNIESLFVSASTGEGIEDLKNLIFRGLSLVRIYLREKSGEIDYERPLILRTGVKVREVCRRISREMLSSFRYAIILNNRRKQSEIRVGLDYELVDEDVVTLISRN</sequence>